<gene>
    <name evidence="2" type="primary">I1RE58</name>
</gene>
<dbReference type="EMBL" id="LR729276">
    <property type="protein sequence ID" value="VWP01317.1"/>
    <property type="molecule type" value="Genomic_DNA"/>
</dbReference>
<feature type="region of interest" description="Disordered" evidence="1">
    <location>
        <begin position="72"/>
        <end position="111"/>
    </location>
</feature>
<feature type="region of interest" description="Disordered" evidence="1">
    <location>
        <begin position="265"/>
        <end position="286"/>
    </location>
</feature>
<feature type="compositionally biased region" description="Basic and acidic residues" evidence="1">
    <location>
        <begin position="478"/>
        <end position="501"/>
    </location>
</feature>
<feature type="region of interest" description="Disordered" evidence="1">
    <location>
        <begin position="1"/>
        <end position="25"/>
    </location>
</feature>
<dbReference type="AlphaFoldDB" id="A0A5K1K5Y6"/>
<sequence>MSLPSHPRARAHRIHNLRHPGPQPMRDGLEILQLIQGWATLRIYKGFGLGPGIPQLPVADLCCAMDPSGSPSPFSSPLSSPAKTPHSSPHKPSGLSPTSNSSPISNSAPRHSPERQCACPCGPFKSELKAAITLMTFKLDPAPMLHPVAYPSDTVTKQHIPVADLCKYSKTHVWPDDIHCFCSLRSGSKERSVRIFIPSHGALKGFPCLGCPDWTPDGIGGCRYFVNLKELFDGSESLFGTEVIPLQDFPRRAAQRAHTRRLLACSGAHSRKRSTTVSSAPAASLPSASAASRVPAPAVSRMSEPAASLLPAPATSASVPSVPGIQDYFPLTFGVKPGSVSDHRRIWSPPPPHDMFERVEKMVLPADSEVHEVFHEMLHGSGVRYRRFMAVIGGCIACDQVMALPNILTHPCLGHSEQPGPSPSKRPRLAEDKRTLPTAGSRLSLLQPRNLGSQESPSFAGSSSLSLTKGPDATQNDHGSHVKEEPNAGKASIKVEDHDDKDSDVEFVEDVPKGKRRVRTKMELPPQRVYVTQEKNPRYAKNGESSQRNAALPVIPFHASMPVSKRPAELVDPTVSPVAVSTPASKQPPELPPAEVVDLTVSPIPPSTPVSKPPAEVVDLTVSPIAASAPVSKPPAEVVDLTFSPIRVSTPISAQRARVAGRVDPPVRIRMPDGSRELYRDVDEDFVMYEKV</sequence>
<evidence type="ECO:0000256" key="1">
    <source>
        <dbReference type="SAM" id="MobiDB-lite"/>
    </source>
</evidence>
<feature type="compositionally biased region" description="Low complexity" evidence="1">
    <location>
        <begin position="72"/>
        <end position="81"/>
    </location>
</feature>
<protein>
    <submittedName>
        <fullName evidence="2">Uncharacterized protein</fullName>
    </submittedName>
</protein>
<organism evidence="2">
    <name type="scientific">Ganoderma boninense</name>
    <dbReference type="NCBI Taxonomy" id="34458"/>
    <lineage>
        <taxon>Eukaryota</taxon>
        <taxon>Fungi</taxon>
        <taxon>Dikarya</taxon>
        <taxon>Basidiomycota</taxon>
        <taxon>Agaricomycotina</taxon>
        <taxon>Agaricomycetes</taxon>
        <taxon>Polyporales</taxon>
        <taxon>Polyporaceae</taxon>
        <taxon>Ganoderma</taxon>
    </lineage>
</organism>
<feature type="compositionally biased region" description="Low complexity" evidence="1">
    <location>
        <begin position="456"/>
        <end position="466"/>
    </location>
</feature>
<feature type="compositionally biased region" description="Low complexity" evidence="1">
    <location>
        <begin position="92"/>
        <end position="109"/>
    </location>
</feature>
<proteinExistence type="predicted"/>
<feature type="compositionally biased region" description="Basic residues" evidence="1">
    <location>
        <begin position="7"/>
        <end position="18"/>
    </location>
</feature>
<name>A0A5K1K5Y6_9APHY</name>
<feature type="compositionally biased region" description="Low complexity" evidence="1">
    <location>
        <begin position="275"/>
        <end position="286"/>
    </location>
</feature>
<evidence type="ECO:0000313" key="2">
    <source>
        <dbReference type="EMBL" id="VWP01317.1"/>
    </source>
</evidence>
<reference evidence="2" key="1">
    <citation type="submission" date="2019-10" db="EMBL/GenBank/DDBJ databases">
        <authorList>
            <person name="Nor Muhammad N."/>
        </authorList>
    </citation>
    <scope>NUCLEOTIDE SEQUENCE</scope>
</reference>
<accession>A0A5K1K5Y6</accession>
<feature type="region of interest" description="Disordered" evidence="1">
    <location>
        <begin position="436"/>
        <end position="504"/>
    </location>
</feature>